<dbReference type="Proteomes" id="UP000654123">
    <property type="component" value="Unassembled WGS sequence"/>
</dbReference>
<evidence type="ECO:0000256" key="1">
    <source>
        <dbReference type="SAM" id="MobiDB-lite"/>
    </source>
</evidence>
<evidence type="ECO:0000313" key="3">
    <source>
        <dbReference type="Proteomes" id="UP000654123"/>
    </source>
</evidence>
<protein>
    <submittedName>
        <fullName evidence="2">Uncharacterized protein</fullName>
    </submittedName>
</protein>
<evidence type="ECO:0000313" key="2">
    <source>
        <dbReference type="EMBL" id="GGP91040.1"/>
    </source>
</evidence>
<dbReference type="AlphaFoldDB" id="A0A918AVN4"/>
<name>A0A918AVN4_9ACTN</name>
<gene>
    <name evidence="2" type="ORF">GCM10010249_06310</name>
</gene>
<reference evidence="2" key="1">
    <citation type="journal article" date="2014" name="Int. J. Syst. Evol. Microbiol.">
        <title>Complete genome sequence of Corynebacterium casei LMG S-19264T (=DSM 44701T), isolated from a smear-ripened cheese.</title>
        <authorList>
            <consortium name="US DOE Joint Genome Institute (JGI-PGF)"/>
            <person name="Walter F."/>
            <person name="Albersmeier A."/>
            <person name="Kalinowski J."/>
            <person name="Ruckert C."/>
        </authorList>
    </citation>
    <scope>NUCLEOTIDE SEQUENCE</scope>
    <source>
        <strain evidence="2">JCM 4335</strain>
    </source>
</reference>
<feature type="compositionally biased region" description="Basic and acidic residues" evidence="1">
    <location>
        <begin position="54"/>
        <end position="71"/>
    </location>
</feature>
<keyword evidence="3" id="KW-1185">Reference proteome</keyword>
<reference evidence="2" key="2">
    <citation type="submission" date="2020-09" db="EMBL/GenBank/DDBJ databases">
        <authorList>
            <person name="Sun Q."/>
            <person name="Ohkuma M."/>
        </authorList>
    </citation>
    <scope>NUCLEOTIDE SEQUENCE</scope>
    <source>
        <strain evidence="2">JCM 4335</strain>
    </source>
</reference>
<accession>A0A918AVN4</accession>
<proteinExistence type="predicted"/>
<feature type="region of interest" description="Disordered" evidence="1">
    <location>
        <begin position="26"/>
        <end position="71"/>
    </location>
</feature>
<dbReference type="EMBL" id="BMSV01000001">
    <property type="protein sequence ID" value="GGP91040.1"/>
    <property type="molecule type" value="Genomic_DNA"/>
</dbReference>
<dbReference type="RefSeq" id="WP_189529658.1">
    <property type="nucleotide sequence ID" value="NZ_BMSV01000001.1"/>
</dbReference>
<sequence length="71" mass="7458">MPQQQPDRPQPSGVSMRDLLASCAAANAVSTPPRPALAREPARADGESDDTAADADRPEGRPEEHEAPRAA</sequence>
<organism evidence="2 3">
    <name type="scientific">Streptomyces roseolilacinus</name>
    <dbReference type="NCBI Taxonomy" id="66904"/>
    <lineage>
        <taxon>Bacteria</taxon>
        <taxon>Bacillati</taxon>
        <taxon>Actinomycetota</taxon>
        <taxon>Actinomycetes</taxon>
        <taxon>Kitasatosporales</taxon>
        <taxon>Streptomycetaceae</taxon>
        <taxon>Streptomyces</taxon>
    </lineage>
</organism>
<comment type="caution">
    <text evidence="2">The sequence shown here is derived from an EMBL/GenBank/DDBJ whole genome shotgun (WGS) entry which is preliminary data.</text>
</comment>